<evidence type="ECO:0000313" key="1">
    <source>
        <dbReference type="EMBL" id="CAI9270403.1"/>
    </source>
</evidence>
<keyword evidence="2" id="KW-1185">Reference proteome</keyword>
<evidence type="ECO:0000313" key="2">
    <source>
        <dbReference type="Proteomes" id="UP001177003"/>
    </source>
</evidence>
<reference evidence="1" key="1">
    <citation type="submission" date="2023-04" db="EMBL/GenBank/DDBJ databases">
        <authorList>
            <person name="Vijverberg K."/>
            <person name="Xiong W."/>
            <person name="Schranz E."/>
        </authorList>
    </citation>
    <scope>NUCLEOTIDE SEQUENCE</scope>
</reference>
<gene>
    <name evidence="1" type="ORF">LSALG_LOCUS10716</name>
</gene>
<proteinExistence type="predicted"/>
<dbReference type="Proteomes" id="UP001177003">
    <property type="component" value="Chromosome 2"/>
</dbReference>
<accession>A0AA35VZG3</accession>
<protein>
    <submittedName>
        <fullName evidence="1">Uncharacterized protein</fullName>
    </submittedName>
</protein>
<dbReference type="AlphaFoldDB" id="A0AA35VZG3"/>
<organism evidence="1 2">
    <name type="scientific">Lactuca saligna</name>
    <name type="common">Willowleaf lettuce</name>
    <dbReference type="NCBI Taxonomy" id="75948"/>
    <lineage>
        <taxon>Eukaryota</taxon>
        <taxon>Viridiplantae</taxon>
        <taxon>Streptophyta</taxon>
        <taxon>Embryophyta</taxon>
        <taxon>Tracheophyta</taxon>
        <taxon>Spermatophyta</taxon>
        <taxon>Magnoliopsida</taxon>
        <taxon>eudicotyledons</taxon>
        <taxon>Gunneridae</taxon>
        <taxon>Pentapetalae</taxon>
        <taxon>asterids</taxon>
        <taxon>campanulids</taxon>
        <taxon>Asterales</taxon>
        <taxon>Asteraceae</taxon>
        <taxon>Cichorioideae</taxon>
        <taxon>Cichorieae</taxon>
        <taxon>Lactucinae</taxon>
        <taxon>Lactuca</taxon>
    </lineage>
</organism>
<name>A0AA35VZG3_LACSI</name>
<sequence>MTMVKSSVLEEESIKALYVVLAIIRNNLNGHKLFYSEGGDLMLQNEVGIPAVTDNKIPQPFALNESSFFSKSVDIAPDMNSAIQKQDNNVSKSTINKDEMLQMMRFGAEMVFSSKDSTITDEDIDRIIAKGEKAVVGLLIL</sequence>
<dbReference type="EMBL" id="OX465078">
    <property type="protein sequence ID" value="CAI9270403.1"/>
    <property type="molecule type" value="Genomic_DNA"/>
</dbReference>